<evidence type="ECO:0000256" key="1">
    <source>
        <dbReference type="SAM" id="SignalP"/>
    </source>
</evidence>
<dbReference type="Proteomes" id="UP000677228">
    <property type="component" value="Unassembled WGS sequence"/>
</dbReference>
<name>A0A8S2TV31_9BILA</name>
<dbReference type="Proteomes" id="UP000682733">
    <property type="component" value="Unassembled WGS sequence"/>
</dbReference>
<proteinExistence type="predicted"/>
<sequence length="70" mass="8131">MFCKTMAFPQSLIFLQFFVKSCYTETSSIEGFNFLELLKDIKPPCTIEQYIRNGSQIQTIHTDLNKLCTD</sequence>
<reference evidence="3" key="1">
    <citation type="submission" date="2021-02" db="EMBL/GenBank/DDBJ databases">
        <authorList>
            <person name="Nowell W R."/>
        </authorList>
    </citation>
    <scope>NUCLEOTIDE SEQUENCE</scope>
</reference>
<feature type="chain" id="PRO_5036273822" description="Secreted protein" evidence="1">
    <location>
        <begin position="25"/>
        <end position="70"/>
    </location>
</feature>
<accession>A0A8S2TV31</accession>
<dbReference type="AlphaFoldDB" id="A0A8S2TV31"/>
<evidence type="ECO:0008006" key="5">
    <source>
        <dbReference type="Google" id="ProtNLM"/>
    </source>
</evidence>
<protein>
    <recommendedName>
        <fullName evidence="5">Secreted protein</fullName>
    </recommendedName>
</protein>
<dbReference type="EMBL" id="CAJNOK010036101">
    <property type="protein sequence ID" value="CAF1519280.1"/>
    <property type="molecule type" value="Genomic_DNA"/>
</dbReference>
<organism evidence="3 4">
    <name type="scientific">Didymodactylos carnosus</name>
    <dbReference type="NCBI Taxonomy" id="1234261"/>
    <lineage>
        <taxon>Eukaryota</taxon>
        <taxon>Metazoa</taxon>
        <taxon>Spiralia</taxon>
        <taxon>Gnathifera</taxon>
        <taxon>Rotifera</taxon>
        <taxon>Eurotatoria</taxon>
        <taxon>Bdelloidea</taxon>
        <taxon>Philodinida</taxon>
        <taxon>Philodinidae</taxon>
        <taxon>Didymodactylos</taxon>
    </lineage>
</organism>
<feature type="signal peptide" evidence="1">
    <location>
        <begin position="1"/>
        <end position="24"/>
    </location>
</feature>
<evidence type="ECO:0000313" key="4">
    <source>
        <dbReference type="Proteomes" id="UP000682733"/>
    </source>
</evidence>
<evidence type="ECO:0000313" key="2">
    <source>
        <dbReference type="EMBL" id="CAF1519280.1"/>
    </source>
</evidence>
<comment type="caution">
    <text evidence="3">The sequence shown here is derived from an EMBL/GenBank/DDBJ whole genome shotgun (WGS) entry which is preliminary data.</text>
</comment>
<dbReference type="EMBL" id="CAJOBA010058234">
    <property type="protein sequence ID" value="CAF4306324.1"/>
    <property type="molecule type" value="Genomic_DNA"/>
</dbReference>
<keyword evidence="1" id="KW-0732">Signal</keyword>
<gene>
    <name evidence="2" type="ORF">OVA965_LOCUS37710</name>
    <name evidence="3" type="ORF">TMI583_LOCUS38822</name>
</gene>
<evidence type="ECO:0000313" key="3">
    <source>
        <dbReference type="EMBL" id="CAF4306324.1"/>
    </source>
</evidence>
<feature type="non-terminal residue" evidence="3">
    <location>
        <position position="1"/>
    </location>
</feature>